<sequence>MDELQLLRGASDGVEVPSGEALTKGRAALFAAIEGAVNPDASADAAATARAARRHRRVRGWGIGTFGGAVAAGAVATLVMADLVGLAGWRGGASPAAAAVLEQAATFAVETSDPFVGPDQYLKVETDAVYSGTTSDAEGTEVSWLESQDGTLYVPADRSEDWVWVREPGQVVQTFGPKSEELAHDIVPQVRGEQELVRAPGGSFYGSESMVSESAIAALPHDPHRLLNHIYRVTLGAGPSPDGEALVFIADRLRSGVVPAELRAALLEAAARIPGVEVLDDEANLNGRTGVAIGRDEGANGFRQEIIIDPETGELIGERQVLLRESGGMPAGTAFGWTAVTTTVVDEAPEGGTSFGNLEPCFTDGKAGC</sequence>
<dbReference type="NCBIfam" id="NF038083">
    <property type="entry name" value="CU044_5270_fam"/>
    <property type="match status" value="1"/>
</dbReference>
<keyword evidence="1" id="KW-0812">Transmembrane</keyword>
<keyword evidence="3" id="KW-1185">Reference proteome</keyword>
<dbReference type="RefSeq" id="WP_232497659.1">
    <property type="nucleotide sequence ID" value="NZ_BAAANH010000004.1"/>
</dbReference>
<protein>
    <recommendedName>
        <fullName evidence="4">Type VII secretion protein EccB</fullName>
    </recommendedName>
</protein>
<keyword evidence="1" id="KW-0472">Membrane</keyword>
<dbReference type="Proteomes" id="UP001500506">
    <property type="component" value="Unassembled WGS sequence"/>
</dbReference>
<reference evidence="2 3" key="1">
    <citation type="journal article" date="2019" name="Int. J. Syst. Evol. Microbiol.">
        <title>The Global Catalogue of Microorganisms (GCM) 10K type strain sequencing project: providing services to taxonomists for standard genome sequencing and annotation.</title>
        <authorList>
            <consortium name="The Broad Institute Genomics Platform"/>
            <consortium name="The Broad Institute Genome Sequencing Center for Infectious Disease"/>
            <person name="Wu L."/>
            <person name="Ma J."/>
        </authorList>
    </citation>
    <scope>NUCLEOTIDE SEQUENCE [LARGE SCALE GENOMIC DNA]</scope>
    <source>
        <strain evidence="2 3">JCM 14319</strain>
    </source>
</reference>
<keyword evidence="1" id="KW-1133">Transmembrane helix</keyword>
<feature type="transmembrane region" description="Helical" evidence="1">
    <location>
        <begin position="60"/>
        <end position="81"/>
    </location>
</feature>
<proteinExistence type="predicted"/>
<evidence type="ECO:0008006" key="4">
    <source>
        <dbReference type="Google" id="ProtNLM"/>
    </source>
</evidence>
<dbReference type="InterPro" id="IPR047789">
    <property type="entry name" value="CU044_5270-like"/>
</dbReference>
<evidence type="ECO:0000313" key="3">
    <source>
        <dbReference type="Proteomes" id="UP001500506"/>
    </source>
</evidence>
<comment type="caution">
    <text evidence="2">The sequence shown here is derived from an EMBL/GenBank/DDBJ whole genome shotgun (WGS) entry which is preliminary data.</text>
</comment>
<evidence type="ECO:0000313" key="2">
    <source>
        <dbReference type="EMBL" id="GAA1761941.1"/>
    </source>
</evidence>
<organism evidence="2 3">
    <name type="scientific">Agromyces humatus</name>
    <dbReference type="NCBI Taxonomy" id="279573"/>
    <lineage>
        <taxon>Bacteria</taxon>
        <taxon>Bacillati</taxon>
        <taxon>Actinomycetota</taxon>
        <taxon>Actinomycetes</taxon>
        <taxon>Micrococcales</taxon>
        <taxon>Microbacteriaceae</taxon>
        <taxon>Agromyces</taxon>
    </lineage>
</organism>
<name>A0ABN2KQF5_9MICO</name>
<gene>
    <name evidence="2" type="ORF">GCM10009747_21500</name>
</gene>
<accession>A0ABN2KQF5</accession>
<dbReference type="EMBL" id="BAAANH010000004">
    <property type="protein sequence ID" value="GAA1761941.1"/>
    <property type="molecule type" value="Genomic_DNA"/>
</dbReference>
<evidence type="ECO:0000256" key="1">
    <source>
        <dbReference type="SAM" id="Phobius"/>
    </source>
</evidence>